<reference evidence="3" key="1">
    <citation type="journal article" date="2023" name="IMA Fungus">
        <title>Comparative genomic study of the Penicillium genus elucidates a diverse pangenome and 15 lateral gene transfer events.</title>
        <authorList>
            <person name="Petersen C."/>
            <person name="Sorensen T."/>
            <person name="Nielsen M.R."/>
            <person name="Sondergaard T.E."/>
            <person name="Sorensen J.L."/>
            <person name="Fitzpatrick D.A."/>
            <person name="Frisvad J.C."/>
            <person name="Nielsen K.L."/>
        </authorList>
    </citation>
    <scope>NUCLEOTIDE SEQUENCE</scope>
    <source>
        <strain evidence="3">IBT 15450</strain>
    </source>
</reference>
<dbReference type="AlphaFoldDB" id="A0AAD6IHU5"/>
<feature type="transmembrane region" description="Helical" evidence="2">
    <location>
        <begin position="42"/>
        <end position="65"/>
    </location>
</feature>
<protein>
    <submittedName>
        <fullName evidence="3">Uncharacterized protein</fullName>
    </submittedName>
</protein>
<sequence length="72" mass="7815">MTSKGEKPSTNGGKEAGAARRWRREGHSYNRDPFLNSCTFTIARLFGTAISIATLLGVTVFEIAVSLKVDLV</sequence>
<keyword evidence="2" id="KW-0812">Transmembrane</keyword>
<dbReference type="EMBL" id="JAQJZL010000002">
    <property type="protein sequence ID" value="KAJ6050852.1"/>
    <property type="molecule type" value="Genomic_DNA"/>
</dbReference>
<keyword evidence="2" id="KW-1133">Transmembrane helix</keyword>
<evidence type="ECO:0000313" key="4">
    <source>
        <dbReference type="Proteomes" id="UP001219568"/>
    </source>
</evidence>
<feature type="region of interest" description="Disordered" evidence="1">
    <location>
        <begin position="1"/>
        <end position="24"/>
    </location>
</feature>
<gene>
    <name evidence="3" type="ORF">N7460_001386</name>
</gene>
<dbReference type="Proteomes" id="UP001219568">
    <property type="component" value="Unassembled WGS sequence"/>
</dbReference>
<keyword evidence="4" id="KW-1185">Reference proteome</keyword>
<reference evidence="3" key="2">
    <citation type="submission" date="2023-01" db="EMBL/GenBank/DDBJ databases">
        <authorList>
            <person name="Petersen C."/>
        </authorList>
    </citation>
    <scope>NUCLEOTIDE SEQUENCE</scope>
    <source>
        <strain evidence="3">IBT 15450</strain>
    </source>
</reference>
<evidence type="ECO:0000256" key="1">
    <source>
        <dbReference type="SAM" id="MobiDB-lite"/>
    </source>
</evidence>
<name>A0AAD6IHU5_PENCN</name>
<comment type="caution">
    <text evidence="3">The sequence shown here is derived from an EMBL/GenBank/DDBJ whole genome shotgun (WGS) entry which is preliminary data.</text>
</comment>
<evidence type="ECO:0000313" key="3">
    <source>
        <dbReference type="EMBL" id="KAJ6050852.1"/>
    </source>
</evidence>
<organism evidence="3 4">
    <name type="scientific">Penicillium canescens</name>
    <dbReference type="NCBI Taxonomy" id="5083"/>
    <lineage>
        <taxon>Eukaryota</taxon>
        <taxon>Fungi</taxon>
        <taxon>Dikarya</taxon>
        <taxon>Ascomycota</taxon>
        <taxon>Pezizomycotina</taxon>
        <taxon>Eurotiomycetes</taxon>
        <taxon>Eurotiomycetidae</taxon>
        <taxon>Eurotiales</taxon>
        <taxon>Aspergillaceae</taxon>
        <taxon>Penicillium</taxon>
    </lineage>
</organism>
<accession>A0AAD6IHU5</accession>
<evidence type="ECO:0000256" key="2">
    <source>
        <dbReference type="SAM" id="Phobius"/>
    </source>
</evidence>
<proteinExistence type="predicted"/>
<keyword evidence="2" id="KW-0472">Membrane</keyword>